<keyword evidence="3" id="KW-1185">Reference proteome</keyword>
<evidence type="ECO:0000313" key="2">
    <source>
        <dbReference type="EMBL" id="OFI48536.1"/>
    </source>
</evidence>
<sequence length="132" mass="14834">MMSIIFVSVPVLDVALSTTFYERLGFVKNDDFSNENVSSMVWDENLTVMVQSHDHLKNFIDGKTIVDPKTSVTNIIAVGLDSKDEVIEIGRRALENGGNSFRTDENMPEEFMYSAIIEDIDGNPLKLVWMAV</sequence>
<dbReference type="PANTHER" id="PTHR36503:SF2">
    <property type="entry name" value="BLR2408 PROTEIN"/>
    <property type="match status" value="1"/>
</dbReference>
<proteinExistence type="predicted"/>
<dbReference type="InterPro" id="IPR029068">
    <property type="entry name" value="Glyas_Bleomycin-R_OHBP_Dase"/>
</dbReference>
<gene>
    <name evidence="2" type="ORF">BG261_06465</name>
</gene>
<protein>
    <recommendedName>
        <fullName evidence="1">VOC domain-containing protein</fullName>
    </recommendedName>
</protein>
<dbReference type="SUPFAM" id="SSF54593">
    <property type="entry name" value="Glyoxalase/Bleomycin resistance protein/Dihydroxybiphenyl dioxygenase"/>
    <property type="match status" value="1"/>
</dbReference>
<name>A0A1E8GKQ7_9LACT</name>
<dbReference type="AlphaFoldDB" id="A0A1E8GKQ7"/>
<dbReference type="Gene3D" id="3.10.180.10">
    <property type="entry name" value="2,3-Dihydroxybiphenyl 1,2-Dioxygenase, domain 1"/>
    <property type="match status" value="1"/>
</dbReference>
<evidence type="ECO:0000313" key="3">
    <source>
        <dbReference type="Proteomes" id="UP000178622"/>
    </source>
</evidence>
<dbReference type="STRING" id="1859473.BG261_06465"/>
<organism evidence="2 3">
    <name type="scientific">Floricoccus tropicus</name>
    <dbReference type="NCBI Taxonomy" id="1859473"/>
    <lineage>
        <taxon>Bacteria</taxon>
        <taxon>Bacillati</taxon>
        <taxon>Bacillota</taxon>
        <taxon>Bacilli</taxon>
        <taxon>Lactobacillales</taxon>
        <taxon>Streptococcaceae</taxon>
        <taxon>Floricoccus</taxon>
    </lineage>
</organism>
<dbReference type="EMBL" id="MKIR01000024">
    <property type="protein sequence ID" value="OFI48536.1"/>
    <property type="molecule type" value="Genomic_DNA"/>
</dbReference>
<dbReference type="PANTHER" id="PTHR36503">
    <property type="entry name" value="BLR2520 PROTEIN"/>
    <property type="match status" value="1"/>
</dbReference>
<comment type="caution">
    <text evidence="2">The sequence shown here is derived from an EMBL/GenBank/DDBJ whole genome shotgun (WGS) entry which is preliminary data.</text>
</comment>
<feature type="domain" description="VOC" evidence="1">
    <location>
        <begin position="3"/>
        <end position="130"/>
    </location>
</feature>
<dbReference type="PROSITE" id="PS51819">
    <property type="entry name" value="VOC"/>
    <property type="match status" value="1"/>
</dbReference>
<reference evidence="3" key="1">
    <citation type="submission" date="2016-09" db="EMBL/GenBank/DDBJ databases">
        <title>Draft genome sequence of a novel species of the family Streptococcaceae isolated from flowers.</title>
        <authorList>
            <person name="Chuah L.-O."/>
            <person name="Yap K.-P."/>
            <person name="Thong K.L."/>
            <person name="Liong M.T."/>
            <person name="Ahmad R."/>
            <person name="Rusul G."/>
        </authorList>
    </citation>
    <scope>NUCLEOTIDE SEQUENCE [LARGE SCALE GENOMIC DNA]</scope>
    <source>
        <strain evidence="3">DF1</strain>
    </source>
</reference>
<accession>A0A1E8GKQ7</accession>
<dbReference type="Proteomes" id="UP000178622">
    <property type="component" value="Unassembled WGS sequence"/>
</dbReference>
<dbReference type="InterPro" id="IPR037523">
    <property type="entry name" value="VOC_core"/>
</dbReference>
<evidence type="ECO:0000259" key="1">
    <source>
        <dbReference type="PROSITE" id="PS51819"/>
    </source>
</evidence>